<keyword evidence="1" id="KW-0805">Transcription regulation</keyword>
<dbReference type="Gene3D" id="1.10.10.60">
    <property type="entry name" value="Homeodomain-like"/>
    <property type="match status" value="1"/>
</dbReference>
<dbReference type="GO" id="GO:0043565">
    <property type="term" value="F:sequence-specific DNA binding"/>
    <property type="evidence" value="ECO:0007669"/>
    <property type="project" value="InterPro"/>
</dbReference>
<feature type="domain" description="HTH araC/xylS-type" evidence="4">
    <location>
        <begin position="196"/>
        <end position="294"/>
    </location>
</feature>
<evidence type="ECO:0000256" key="1">
    <source>
        <dbReference type="ARBA" id="ARBA00023015"/>
    </source>
</evidence>
<dbReference type="SUPFAM" id="SSF46689">
    <property type="entry name" value="Homeodomain-like"/>
    <property type="match status" value="1"/>
</dbReference>
<name>A0A1H3A3U0_9FLAO</name>
<keyword evidence="6" id="KW-1185">Reference proteome</keyword>
<evidence type="ECO:0000256" key="3">
    <source>
        <dbReference type="ARBA" id="ARBA00023163"/>
    </source>
</evidence>
<reference evidence="5 6" key="1">
    <citation type="submission" date="2016-10" db="EMBL/GenBank/DDBJ databases">
        <authorList>
            <person name="de Groot N.N."/>
        </authorList>
    </citation>
    <scope>NUCLEOTIDE SEQUENCE [LARGE SCALE GENOMIC DNA]</scope>
    <source>
        <strain evidence="5 6">DSM 24956</strain>
    </source>
</reference>
<dbReference type="AlphaFoldDB" id="A0A1H3A3U0"/>
<dbReference type="InterPro" id="IPR018060">
    <property type="entry name" value="HTH_AraC"/>
</dbReference>
<gene>
    <name evidence="5" type="ORF">SAMN05444411_1046</name>
</gene>
<dbReference type="Pfam" id="PF12833">
    <property type="entry name" value="HTH_18"/>
    <property type="match status" value="1"/>
</dbReference>
<dbReference type="STRING" id="762486.SAMN05444411_1046"/>
<organism evidence="5 6">
    <name type="scientific">Lutibacter oricola</name>
    <dbReference type="NCBI Taxonomy" id="762486"/>
    <lineage>
        <taxon>Bacteria</taxon>
        <taxon>Pseudomonadati</taxon>
        <taxon>Bacteroidota</taxon>
        <taxon>Flavobacteriia</taxon>
        <taxon>Flavobacteriales</taxon>
        <taxon>Flavobacteriaceae</taxon>
        <taxon>Lutibacter</taxon>
    </lineage>
</organism>
<dbReference type="GO" id="GO:0003700">
    <property type="term" value="F:DNA-binding transcription factor activity"/>
    <property type="evidence" value="ECO:0007669"/>
    <property type="project" value="InterPro"/>
</dbReference>
<sequence length="298" mass="34649">MDYIEIKKLTVNDFIEILGEEPQSEGLFVYISKNNEEIPFTFPFKSPDYSILQIIKGTIKLRINLITKTLSKNETISISPKDVIQILEMSTALQFININFSTDFILKNFLSKTGVEAFDFFTVNNTPKLKLTKKEAETFQTLTRLLRRFNKLESAIFKNEIVKNTFGTIMYSYAELFKRNYPNLKVELTRQEELAVRFWNILEENVTTERTVQFYADALCITTGHLSKTLKQLTGKTASQLIDDSVIMEARILLESPQYTITQIAEKLNFSDQSFFGKYFKKHIGLSPSEYRKEKRKQ</sequence>
<keyword evidence="3" id="KW-0804">Transcription</keyword>
<keyword evidence="2 5" id="KW-0238">DNA-binding</keyword>
<accession>A0A1H3A3U0</accession>
<dbReference type="PROSITE" id="PS01124">
    <property type="entry name" value="HTH_ARAC_FAMILY_2"/>
    <property type="match status" value="1"/>
</dbReference>
<protein>
    <submittedName>
        <fullName evidence="5">AraC-type DNA-binding protein</fullName>
    </submittedName>
</protein>
<evidence type="ECO:0000313" key="5">
    <source>
        <dbReference type="EMBL" id="SDX23888.1"/>
    </source>
</evidence>
<dbReference type="PANTHER" id="PTHR43280">
    <property type="entry name" value="ARAC-FAMILY TRANSCRIPTIONAL REGULATOR"/>
    <property type="match status" value="1"/>
</dbReference>
<dbReference type="EMBL" id="FNNJ01000004">
    <property type="protein sequence ID" value="SDX23888.1"/>
    <property type="molecule type" value="Genomic_DNA"/>
</dbReference>
<dbReference type="OrthoDB" id="632644at2"/>
<evidence type="ECO:0000256" key="2">
    <source>
        <dbReference type="ARBA" id="ARBA00023125"/>
    </source>
</evidence>
<dbReference type="Proteomes" id="UP000199595">
    <property type="component" value="Unassembled WGS sequence"/>
</dbReference>
<evidence type="ECO:0000313" key="6">
    <source>
        <dbReference type="Proteomes" id="UP000199595"/>
    </source>
</evidence>
<dbReference type="SMART" id="SM00342">
    <property type="entry name" value="HTH_ARAC"/>
    <property type="match status" value="1"/>
</dbReference>
<proteinExistence type="predicted"/>
<evidence type="ECO:0000259" key="4">
    <source>
        <dbReference type="PROSITE" id="PS01124"/>
    </source>
</evidence>
<dbReference type="RefSeq" id="WP_090122737.1">
    <property type="nucleotide sequence ID" value="NZ_FNNJ01000004.1"/>
</dbReference>
<dbReference type="InterPro" id="IPR009057">
    <property type="entry name" value="Homeodomain-like_sf"/>
</dbReference>
<dbReference type="PANTHER" id="PTHR43280:SF32">
    <property type="entry name" value="TRANSCRIPTIONAL REGULATORY PROTEIN"/>
    <property type="match status" value="1"/>
</dbReference>
<dbReference type="PRINTS" id="PR00032">
    <property type="entry name" value="HTHARAC"/>
</dbReference>
<dbReference type="InterPro" id="IPR020449">
    <property type="entry name" value="Tscrpt_reg_AraC-type_HTH"/>
</dbReference>